<comment type="caution">
    <text evidence="10">The sequence shown here is derived from an EMBL/GenBank/DDBJ whole genome shotgun (WGS) entry which is preliminary data.</text>
</comment>
<comment type="subcellular location">
    <subcellularLocation>
        <location evidence="7">Cell outer membrane</location>
        <topology evidence="7">Multi-pass membrane protein</topology>
    </subcellularLocation>
</comment>
<dbReference type="InterPro" id="IPR037066">
    <property type="entry name" value="Plug_dom_sf"/>
</dbReference>
<keyword evidence="4" id="KW-0547">Nucleotide-binding</keyword>
<dbReference type="InterPro" id="IPR008969">
    <property type="entry name" value="CarboxyPept-like_regulatory"/>
</dbReference>
<reference evidence="10 11" key="1">
    <citation type="submission" date="2020-08" db="EMBL/GenBank/DDBJ databases">
        <title>Genomic Encyclopedia of Type Strains, Phase IV (KMG-IV): sequencing the most valuable type-strain genomes for metagenomic binning, comparative biology and taxonomic classification.</title>
        <authorList>
            <person name="Goeker M."/>
        </authorList>
    </citation>
    <scope>NUCLEOTIDE SEQUENCE [LARGE SCALE GENOMIC DNA]</scope>
    <source>
        <strain evidence="10 11">DSM 102983</strain>
    </source>
</reference>
<sequence length="1058" mass="118097">MQIVKMTALLLPFSLTHMMASDAQTTSGISATDITLEQLAKQAPANPVIQQSTRQIKGIINDQTGEPIIGANVVVKGTTNGTITDINGEFSLNVPEKAILVISYIGYNSKEVDVTGKSQITATLSEDTQKLEEVVVVGYGTQKKVTVTGAVTAIGADEIVQAPVANISNALVGRLPGVRVQNTGGMPGSESSVDIRGFGKPLILVDGIEQPGFQVDPNEIESISVLKDAAAAIYGVKAGNGVVLITTKKGSAGKAKITYNGSVGFQNFTNYPNVVNAAQYAELVDEDAINHGNSPIYGPEKLALFQEGTQDGYKSYNWKDILTRKNAPQTQHNININGGNEDVKYFASVGYLDQEGIYSTGDLSFSRYNFRSNVSAKIAKHLTADVQLGGHVENKMQPYDEDTYIIHGITRMLPTFSPYANDEEGIHYGLTNFQNPLARADADVSGYRKEKKKLFNGSFALKYDMPFIPGLSAKVMFSYLTKVEETKNFQKEFYLYSHDQASDKYNKVFTGNSPSALYRKDYTSEQNLLQFSLNYNRSFMDKHNISALFLYEQREDLDDYVSAYRQFAIDALDQINAGMDKNKTNNGVESELANVSFVGRINYDYMSKYLFEFAFREDGSAKFYKNNRWGFFPSVSAGWRLSEEAFIKNNTSIIDNLKLRASYGVMGDDQALDRDGNATVKAFQYLTGYNYPGGTNYIFGSDVINSVITKGLANLDYTWLTSKIVNVGIDASLWNRMLEVNFDVFYRKRDGLIAYRSGSLPNTFGASFPQENLNSDDYRGFELVLGHTNKIGDWTYSVKGNMSFTRIKDRHIEQADPISSYTNWRNNRSDRWQNMEFGYKYVGQFQNQEEINNWAVQDGAGNTTLMPGDLKFEDFNGDGVINEYDLQPVGRSNTPEIYFGLDLSASWKGFDLSILMQGATNYSTRMDGIMGYALFNGSSALECFMDRWHRADLYDPNSEWIPGKYPSTYNSGKESNKRTSTFNTISSYYLRVKNLEFGYTFPSKWMSQAGISNLRLYVSGNNLLTFDNLPFGDPEAPSSDRILYPQLRIWNVGVNVTF</sequence>
<dbReference type="InterPro" id="IPR018247">
    <property type="entry name" value="EF_Hand_1_Ca_BS"/>
</dbReference>
<dbReference type="PROSITE" id="PS52016">
    <property type="entry name" value="TONB_DEPENDENT_REC_3"/>
    <property type="match status" value="1"/>
</dbReference>
<keyword evidence="2" id="KW-0808">Transferase</keyword>
<dbReference type="SUPFAM" id="SSF49464">
    <property type="entry name" value="Carboxypeptidase regulatory domain-like"/>
    <property type="match status" value="1"/>
</dbReference>
<dbReference type="Gene3D" id="2.170.130.10">
    <property type="entry name" value="TonB-dependent receptor, plug domain"/>
    <property type="match status" value="1"/>
</dbReference>
<evidence type="ECO:0000256" key="2">
    <source>
        <dbReference type="ARBA" id="ARBA00022679"/>
    </source>
</evidence>
<evidence type="ECO:0000256" key="6">
    <source>
        <dbReference type="ARBA" id="ARBA00022840"/>
    </source>
</evidence>
<dbReference type="Gene3D" id="2.60.40.1120">
    <property type="entry name" value="Carboxypeptidase-like, regulatory domain"/>
    <property type="match status" value="1"/>
</dbReference>
<dbReference type="RefSeq" id="WP_229801162.1">
    <property type="nucleotide sequence ID" value="NZ_BMPB01000016.1"/>
</dbReference>
<feature type="chain" id="PRO_5046895286" evidence="8">
    <location>
        <begin position="24"/>
        <end position="1058"/>
    </location>
</feature>
<dbReference type="InterPro" id="IPR000961">
    <property type="entry name" value="AGC-kinase_C"/>
</dbReference>
<evidence type="ECO:0000256" key="3">
    <source>
        <dbReference type="ARBA" id="ARBA00022729"/>
    </source>
</evidence>
<evidence type="ECO:0000256" key="7">
    <source>
        <dbReference type="PROSITE-ProRule" id="PRU01360"/>
    </source>
</evidence>
<organism evidence="10 11">
    <name type="scientific">Parabacteroides faecis</name>
    <dbReference type="NCBI Taxonomy" id="1217282"/>
    <lineage>
        <taxon>Bacteria</taxon>
        <taxon>Pseudomonadati</taxon>
        <taxon>Bacteroidota</taxon>
        <taxon>Bacteroidia</taxon>
        <taxon>Bacteroidales</taxon>
        <taxon>Tannerellaceae</taxon>
        <taxon>Parabacteroides</taxon>
    </lineage>
</organism>
<feature type="signal peptide" evidence="8">
    <location>
        <begin position="1"/>
        <end position="23"/>
    </location>
</feature>
<evidence type="ECO:0000256" key="4">
    <source>
        <dbReference type="ARBA" id="ARBA00022741"/>
    </source>
</evidence>
<evidence type="ECO:0000256" key="5">
    <source>
        <dbReference type="ARBA" id="ARBA00022777"/>
    </source>
</evidence>
<dbReference type="SUPFAM" id="SSF56935">
    <property type="entry name" value="Porins"/>
    <property type="match status" value="1"/>
</dbReference>
<keyword evidence="6" id="KW-0067">ATP-binding</keyword>
<comment type="similarity">
    <text evidence="7">Belongs to the TonB-dependent receptor family.</text>
</comment>
<keyword evidence="5" id="KW-0418">Kinase</keyword>
<evidence type="ECO:0000256" key="8">
    <source>
        <dbReference type="SAM" id="SignalP"/>
    </source>
</evidence>
<dbReference type="EMBL" id="JACHOC010000012">
    <property type="protein sequence ID" value="MBB4624833.1"/>
    <property type="molecule type" value="Genomic_DNA"/>
</dbReference>
<keyword evidence="7" id="KW-0472">Membrane</keyword>
<dbReference type="Pfam" id="PF13715">
    <property type="entry name" value="CarbopepD_reg_2"/>
    <property type="match status" value="1"/>
</dbReference>
<dbReference type="NCBIfam" id="TIGR04056">
    <property type="entry name" value="OMP_RagA_SusC"/>
    <property type="match status" value="1"/>
</dbReference>
<dbReference type="PROSITE" id="PS51285">
    <property type="entry name" value="AGC_KINASE_CTER"/>
    <property type="match status" value="1"/>
</dbReference>
<name>A0ABR6KTW1_9BACT</name>
<evidence type="ECO:0000313" key="11">
    <source>
        <dbReference type="Proteomes" id="UP000533637"/>
    </source>
</evidence>
<dbReference type="InterPro" id="IPR012910">
    <property type="entry name" value="Plug_dom"/>
</dbReference>
<dbReference type="PANTHER" id="PTHR30069:SF29">
    <property type="entry name" value="HEMOGLOBIN AND HEMOGLOBIN-HAPTOGLOBIN-BINDING PROTEIN 1-RELATED"/>
    <property type="match status" value="1"/>
</dbReference>
<dbReference type="InterPro" id="IPR023997">
    <property type="entry name" value="TonB-dep_OMP_SusC/RagA_CS"/>
</dbReference>
<dbReference type="InterPro" id="IPR023996">
    <property type="entry name" value="TonB-dep_OMP_SusC/RagA"/>
</dbReference>
<accession>A0ABR6KTW1</accession>
<keyword evidence="1" id="KW-0723">Serine/threonine-protein kinase</keyword>
<dbReference type="Pfam" id="PF07715">
    <property type="entry name" value="Plug"/>
    <property type="match status" value="1"/>
</dbReference>
<evidence type="ECO:0000259" key="9">
    <source>
        <dbReference type="PROSITE" id="PS51285"/>
    </source>
</evidence>
<dbReference type="InterPro" id="IPR039426">
    <property type="entry name" value="TonB-dep_rcpt-like"/>
</dbReference>
<proteinExistence type="inferred from homology"/>
<protein>
    <submittedName>
        <fullName evidence="10">TonB-linked SusC/RagA family outer membrane protein</fullName>
    </submittedName>
</protein>
<keyword evidence="7" id="KW-0813">Transport</keyword>
<keyword evidence="7" id="KW-0812">Transmembrane</keyword>
<keyword evidence="7" id="KW-0998">Cell outer membrane</keyword>
<dbReference type="NCBIfam" id="TIGR04057">
    <property type="entry name" value="SusC_RagA_signa"/>
    <property type="match status" value="1"/>
</dbReference>
<dbReference type="PROSITE" id="PS00018">
    <property type="entry name" value="EF_HAND_1"/>
    <property type="match status" value="1"/>
</dbReference>
<dbReference type="Proteomes" id="UP000533637">
    <property type="component" value="Unassembled WGS sequence"/>
</dbReference>
<gene>
    <name evidence="10" type="ORF">GGQ57_004778</name>
</gene>
<dbReference type="PANTHER" id="PTHR30069">
    <property type="entry name" value="TONB-DEPENDENT OUTER MEMBRANE RECEPTOR"/>
    <property type="match status" value="1"/>
</dbReference>
<keyword evidence="3 8" id="KW-0732">Signal</keyword>
<feature type="domain" description="AGC-kinase C-terminal" evidence="9">
    <location>
        <begin position="314"/>
        <end position="380"/>
    </location>
</feature>
<keyword evidence="7" id="KW-1134">Transmembrane beta strand</keyword>
<evidence type="ECO:0000313" key="10">
    <source>
        <dbReference type="EMBL" id="MBB4624833.1"/>
    </source>
</evidence>
<keyword evidence="11" id="KW-1185">Reference proteome</keyword>
<evidence type="ECO:0000256" key="1">
    <source>
        <dbReference type="ARBA" id="ARBA00022527"/>
    </source>
</evidence>